<evidence type="ECO:0000259" key="1">
    <source>
        <dbReference type="PROSITE" id="PS50181"/>
    </source>
</evidence>
<dbReference type="OrthoDB" id="722566at2759"/>
<dbReference type="AlphaFoldDB" id="A0A8B8M6S6"/>
<dbReference type="Gene3D" id="1.20.1280.50">
    <property type="match status" value="1"/>
</dbReference>
<name>A0A8B8M6S6_ABRPR</name>
<dbReference type="SUPFAM" id="SSF81383">
    <property type="entry name" value="F-box domain"/>
    <property type="match status" value="1"/>
</dbReference>
<reference evidence="2" key="1">
    <citation type="journal article" date="2019" name="Toxins">
        <title>Detection of Abrin-Like and Prepropulchellin-Like Toxin Genes and Transcripts Using Whole Genome Sequencing and Full-Length Transcript Sequencing of Abrus precatorius.</title>
        <authorList>
            <person name="Hovde B.T."/>
            <person name="Daligault H.E."/>
            <person name="Hanschen E.R."/>
            <person name="Kunde Y.A."/>
            <person name="Johnson M.B."/>
            <person name="Starkenburg S.R."/>
            <person name="Johnson S.L."/>
        </authorList>
    </citation>
    <scope>NUCLEOTIDE SEQUENCE [LARGE SCALE GENOMIC DNA]</scope>
</reference>
<dbReference type="InterPro" id="IPR001810">
    <property type="entry name" value="F-box_dom"/>
</dbReference>
<feature type="domain" description="F-box" evidence="1">
    <location>
        <begin position="11"/>
        <end position="57"/>
    </location>
</feature>
<dbReference type="PROSITE" id="PS50181">
    <property type="entry name" value="FBOX"/>
    <property type="match status" value="1"/>
</dbReference>
<dbReference type="Proteomes" id="UP000694853">
    <property type="component" value="Unplaced"/>
</dbReference>
<dbReference type="SMART" id="SM00256">
    <property type="entry name" value="FBOX"/>
    <property type="match status" value="1"/>
</dbReference>
<dbReference type="RefSeq" id="XP_027364376.1">
    <property type="nucleotide sequence ID" value="XM_027508575.1"/>
</dbReference>
<dbReference type="PANTHER" id="PTHR31482">
    <property type="entry name" value="ESTS AU081301(E20138)"/>
    <property type="match status" value="1"/>
</dbReference>
<gene>
    <name evidence="3" type="primary">LOC113871479</name>
</gene>
<dbReference type="InterPro" id="IPR036047">
    <property type="entry name" value="F-box-like_dom_sf"/>
</dbReference>
<proteinExistence type="predicted"/>
<dbReference type="GeneID" id="113871479"/>
<reference evidence="3" key="2">
    <citation type="submission" date="2025-08" db="UniProtKB">
        <authorList>
            <consortium name="RefSeq"/>
        </authorList>
    </citation>
    <scope>IDENTIFICATION</scope>
    <source>
        <tissue evidence="3">Young leaves</tissue>
    </source>
</reference>
<organism evidence="2 3">
    <name type="scientific">Abrus precatorius</name>
    <name type="common">Indian licorice</name>
    <name type="synonym">Glycine abrus</name>
    <dbReference type="NCBI Taxonomy" id="3816"/>
    <lineage>
        <taxon>Eukaryota</taxon>
        <taxon>Viridiplantae</taxon>
        <taxon>Streptophyta</taxon>
        <taxon>Embryophyta</taxon>
        <taxon>Tracheophyta</taxon>
        <taxon>Spermatophyta</taxon>
        <taxon>Magnoliopsida</taxon>
        <taxon>eudicotyledons</taxon>
        <taxon>Gunneridae</taxon>
        <taxon>Pentapetalae</taxon>
        <taxon>rosids</taxon>
        <taxon>fabids</taxon>
        <taxon>Fabales</taxon>
        <taxon>Fabaceae</taxon>
        <taxon>Papilionoideae</taxon>
        <taxon>50 kb inversion clade</taxon>
        <taxon>NPAAA clade</taxon>
        <taxon>indigoferoid/millettioid clade</taxon>
        <taxon>Abreae</taxon>
        <taxon>Abrus</taxon>
    </lineage>
</organism>
<accession>A0A8B8M6S6</accession>
<dbReference type="PANTHER" id="PTHR31482:SF11">
    <property type="entry name" value="CYCLIN-LIKE F-BOX"/>
    <property type="match status" value="1"/>
</dbReference>
<evidence type="ECO:0000313" key="3">
    <source>
        <dbReference type="RefSeq" id="XP_027364376.1"/>
    </source>
</evidence>
<protein>
    <submittedName>
        <fullName evidence="3">F-box protein At2g26850-like</fullName>
    </submittedName>
</protein>
<keyword evidence="2" id="KW-1185">Reference proteome</keyword>
<dbReference type="KEGG" id="aprc:113871479"/>
<dbReference type="Pfam" id="PF00646">
    <property type="entry name" value="F-box"/>
    <property type="match status" value="1"/>
</dbReference>
<evidence type="ECO:0000313" key="2">
    <source>
        <dbReference type="Proteomes" id="UP000694853"/>
    </source>
</evidence>
<sequence>MENQKNAKRGPLSFLDLPESTLDFILMRLSPIELYTLSQVCTYLRDKCQSDHYWENHIKHKWGRVIGDAAYKEWELHVTAAKEGNFLHQPTNQNGSLGSFVGSWPNLYLGSYLDDCNVLNGQRSNRFMMALYFSLECGRFWFPAQVYKGLMIHHALVSYDSQSTTFQARYQSGGWRLLGKNIEWDMVRIPAVHSPPFVMHVSDCLDSLKPEDHIEVQWRGNTQCPYDWWYAVIGHLDSCNGNENYCQCHCSDTLIVEFRQYAEASNMRRVRLSRKNLGEQGVQLGGYYGGIRKLHNEDEIQTWKNLFSRQVQITSNNLNEF</sequence>